<organism evidence="4 5">
    <name type="scientific">Clostridium scindens (strain ATCC 35704 / DSM 5676 / VPI 13733 / 19)</name>
    <dbReference type="NCBI Taxonomy" id="411468"/>
    <lineage>
        <taxon>Bacteria</taxon>
        <taxon>Bacillati</taxon>
        <taxon>Bacillota</taxon>
        <taxon>Clostridia</taxon>
        <taxon>Lachnospirales</taxon>
        <taxon>Lachnospiraceae</taxon>
    </lineage>
</organism>
<keyword evidence="2" id="KW-0547">Nucleotide-binding</keyword>
<dbReference type="GO" id="GO:0016887">
    <property type="term" value="F:ATP hydrolysis activity"/>
    <property type="evidence" value="ECO:0007669"/>
    <property type="project" value="InterPro"/>
</dbReference>
<evidence type="ECO:0000256" key="1">
    <source>
        <dbReference type="ARBA" id="ARBA00022448"/>
    </source>
</evidence>
<dbReference type="KEGG" id="csci:HDCHBGLK_00236"/>
<accession>B0NDU7</accession>
<dbReference type="SMART" id="SM00382">
    <property type="entry name" value="AAA"/>
    <property type="match status" value="1"/>
</dbReference>
<dbReference type="EMBL" id="CP036170">
    <property type="protein sequence ID" value="QBF72891.1"/>
    <property type="molecule type" value="Genomic_DNA"/>
</dbReference>
<dbReference type="SUPFAM" id="SSF52540">
    <property type="entry name" value="P-loop containing nucleoside triphosphate hydrolases"/>
    <property type="match status" value="1"/>
</dbReference>
<evidence type="ECO:0000313" key="4">
    <source>
        <dbReference type="EMBL" id="QBF72891.1"/>
    </source>
</evidence>
<dbReference type="STRING" id="411468.CLOSCI_01625"/>
<dbReference type="Proteomes" id="UP000289664">
    <property type="component" value="Chromosome"/>
</dbReference>
<evidence type="ECO:0000256" key="2">
    <source>
        <dbReference type="ARBA" id="ARBA00022741"/>
    </source>
</evidence>
<dbReference type="InterPro" id="IPR003593">
    <property type="entry name" value="AAA+_ATPase"/>
</dbReference>
<dbReference type="HOGENOM" id="CLU_000604_1_2_9"/>
<dbReference type="eggNOG" id="COG4586">
    <property type="taxonomic scope" value="Bacteria"/>
</dbReference>
<dbReference type="PANTHER" id="PTHR42711">
    <property type="entry name" value="ABC TRANSPORTER ATP-BINDING PROTEIN"/>
    <property type="match status" value="1"/>
</dbReference>
<evidence type="ECO:0000313" key="5">
    <source>
        <dbReference type="Proteomes" id="UP000289664"/>
    </source>
</evidence>
<dbReference type="InterPro" id="IPR050763">
    <property type="entry name" value="ABC_transporter_ATP-binding"/>
</dbReference>
<dbReference type="Pfam" id="PF00005">
    <property type="entry name" value="ABC_tran"/>
    <property type="match status" value="1"/>
</dbReference>
<keyword evidence="5" id="KW-1185">Reference proteome</keyword>
<gene>
    <name evidence="4" type="primary">natA_1</name>
    <name evidence="4" type="ORF">HDCHBGLK_00236</name>
</gene>
<dbReference type="GO" id="GO:0005524">
    <property type="term" value="F:ATP binding"/>
    <property type="evidence" value="ECO:0007669"/>
    <property type="project" value="UniProtKB-KW"/>
</dbReference>
<sequence>MKVQGINIDLTGIENADREGNCIVRRNAMSQIEVRHLVKEYKRKRNTGNIAASFCSMFRPDYEVLRAVNDVNFTVEKGEAVGYVGPNGSGKSTTIKMLCGILKPTAGSITVVGRDPFTERIQNNRKIGVVFGNRSLLWWDVPVIESYRLFQRMYEIPEQRYRENLERFTEIMDLGPLLSIPERQLSLGQKMRCNIAAAFLHNPEIVYLDEPTIGLDAESKARIREFIRRMNEEERTTFIVTSHDFQDIESLCRRIVLINHGKIVVDDDMQMVKQKFNTKKQIQFEVDKNPWYRQERLRMAGAEVLDMTPYSIRIEYDTSVTDSLTMIGQVSGQCEIKDVVISGRDIETIIREIIKEDNKYIS</sequence>
<dbReference type="InterPro" id="IPR003439">
    <property type="entry name" value="ABC_transporter-like_ATP-bd"/>
</dbReference>
<dbReference type="AlphaFoldDB" id="B0NDU7"/>
<name>B0NDU7_CLOS5</name>
<dbReference type="PANTHER" id="PTHR42711:SF1">
    <property type="entry name" value="ABC-TRANSPORT PROTEIN, ATP-BINDING COMPONENT"/>
    <property type="match status" value="1"/>
</dbReference>
<dbReference type="Gene3D" id="3.40.50.300">
    <property type="entry name" value="P-loop containing nucleotide triphosphate hydrolases"/>
    <property type="match status" value="1"/>
</dbReference>
<dbReference type="InterPro" id="IPR027417">
    <property type="entry name" value="P-loop_NTPase"/>
</dbReference>
<keyword evidence="1" id="KW-0813">Transport</keyword>
<proteinExistence type="predicted"/>
<keyword evidence="3 4" id="KW-0067">ATP-binding</keyword>
<dbReference type="PROSITE" id="PS50893">
    <property type="entry name" value="ABC_TRANSPORTER_2"/>
    <property type="match status" value="1"/>
</dbReference>
<protein>
    <submittedName>
        <fullName evidence="4">ABC transporter ATP-binding protein NatA</fullName>
    </submittedName>
</protein>
<reference evidence="4 5" key="1">
    <citation type="journal article" date="2019" name="Appl. Environ. Microbiol.">
        <title>Clostridium scindens ATCC 35704: integration of nutritional requirements, the complete genome sequence, and global transcriptional responses to bile acids.</title>
        <authorList>
            <person name="Devendran S."/>
            <person name="Shrestha R."/>
            <person name="Alves J.M.P."/>
            <person name="Wolf P.G."/>
            <person name="Ly L."/>
            <person name="Hernandez A.G."/>
            <person name="Mendez-Garcia C."/>
            <person name="Inboden A."/>
            <person name="Wiley J."/>
            <person name="Paul O."/>
            <person name="Allen A."/>
            <person name="Springer E."/>
            <person name="Wright C.L."/>
            <person name="Fields C.J."/>
            <person name="Daniel S.L."/>
            <person name="Ridlon J.M."/>
        </authorList>
    </citation>
    <scope>NUCLEOTIDE SEQUENCE [LARGE SCALE GENOMIC DNA]</scope>
    <source>
        <strain evidence="4 5">ATCC 35704</strain>
    </source>
</reference>
<evidence type="ECO:0000256" key="3">
    <source>
        <dbReference type="ARBA" id="ARBA00022840"/>
    </source>
</evidence>